<protein>
    <recommendedName>
        <fullName evidence="3">ArnR1-like winged helix-turn-helix domain-containing protein</fullName>
    </recommendedName>
</protein>
<evidence type="ECO:0000313" key="1">
    <source>
        <dbReference type="EMBL" id="KXA98067.1"/>
    </source>
</evidence>
<reference evidence="1 2" key="1">
    <citation type="journal article" date="2016" name="Sci. Rep.">
        <title>Metabolic traits of an uncultured archaeal lineage -MSBL1- from brine pools of the Red Sea.</title>
        <authorList>
            <person name="Mwirichia R."/>
            <person name="Alam I."/>
            <person name="Rashid M."/>
            <person name="Vinu M."/>
            <person name="Ba-Alawi W."/>
            <person name="Anthony Kamau A."/>
            <person name="Kamanda Ngugi D."/>
            <person name="Goker M."/>
            <person name="Klenk H.P."/>
            <person name="Bajic V."/>
            <person name="Stingl U."/>
        </authorList>
    </citation>
    <scope>NUCLEOTIDE SEQUENCE [LARGE SCALE GENOMIC DNA]</scope>
    <source>
        <strain evidence="1">SCGC-AAA259I09</strain>
    </source>
</reference>
<dbReference type="EMBL" id="LHXR01000010">
    <property type="protein sequence ID" value="KXA98067.1"/>
    <property type="molecule type" value="Genomic_DNA"/>
</dbReference>
<dbReference type="Proteomes" id="UP000070463">
    <property type="component" value="Unassembled WGS sequence"/>
</dbReference>
<sequence>MLNMRGELLRNLLVEVYGCLRKREAFRLSDVRPGEMPRNTAWTFLRDLREASALEMVEKGRYAPTERLRREIEDKLR</sequence>
<keyword evidence="2" id="KW-1185">Reference proteome</keyword>
<proteinExistence type="predicted"/>
<comment type="caution">
    <text evidence="1">The sequence shown here is derived from an EMBL/GenBank/DDBJ whole genome shotgun (WGS) entry which is preliminary data.</text>
</comment>
<organism evidence="1 2">
    <name type="scientific">candidate division MSBL1 archaeon SCGC-AAA259I09</name>
    <dbReference type="NCBI Taxonomy" id="1698267"/>
    <lineage>
        <taxon>Archaea</taxon>
        <taxon>Methanobacteriati</taxon>
        <taxon>Methanobacteriota</taxon>
        <taxon>candidate division MSBL1</taxon>
    </lineage>
</organism>
<gene>
    <name evidence="1" type="ORF">AKJ37_01560</name>
</gene>
<accession>A0A133UV54</accession>
<evidence type="ECO:0008006" key="3">
    <source>
        <dbReference type="Google" id="ProtNLM"/>
    </source>
</evidence>
<dbReference type="AlphaFoldDB" id="A0A133UV54"/>
<name>A0A133UV54_9EURY</name>
<evidence type="ECO:0000313" key="2">
    <source>
        <dbReference type="Proteomes" id="UP000070463"/>
    </source>
</evidence>